<dbReference type="PANTHER" id="PTHR30157">
    <property type="entry name" value="FERRIC REDUCTASE, NADPH-DEPENDENT"/>
    <property type="match status" value="1"/>
</dbReference>
<dbReference type="InterPro" id="IPR017938">
    <property type="entry name" value="Riboflavin_synthase-like_b-brl"/>
</dbReference>
<evidence type="ECO:0000313" key="3">
    <source>
        <dbReference type="EMBL" id="MET4758949.1"/>
    </source>
</evidence>
<dbReference type="Pfam" id="PF04954">
    <property type="entry name" value="SIP"/>
    <property type="match status" value="1"/>
</dbReference>
<dbReference type="InterPro" id="IPR007037">
    <property type="entry name" value="SIP_rossman_dom"/>
</dbReference>
<reference evidence="3 4" key="1">
    <citation type="submission" date="2024-06" db="EMBL/GenBank/DDBJ databases">
        <title>Genomic Encyclopedia of Type Strains, Phase V (KMG-V): Genome sequencing to study the core and pangenomes of soil and plant-associated prokaryotes.</title>
        <authorList>
            <person name="Whitman W."/>
        </authorList>
    </citation>
    <scope>NUCLEOTIDE SEQUENCE [LARGE SCALE GENOMIC DNA]</scope>
    <source>
        <strain evidence="3 4">NE40</strain>
    </source>
</reference>
<organism evidence="3 4">
    <name type="scientific">Endozoicomonas lisbonensis</name>
    <dbReference type="NCBI Taxonomy" id="3120522"/>
    <lineage>
        <taxon>Bacteria</taxon>
        <taxon>Pseudomonadati</taxon>
        <taxon>Pseudomonadota</taxon>
        <taxon>Gammaproteobacteria</taxon>
        <taxon>Oceanospirillales</taxon>
        <taxon>Endozoicomonadaceae</taxon>
        <taxon>Endozoicomonas</taxon>
    </lineage>
</organism>
<dbReference type="Gene3D" id="3.40.50.80">
    <property type="entry name" value="Nucleotide-binding domain of ferredoxin-NADP reductase (FNR) module"/>
    <property type="match status" value="1"/>
</dbReference>
<evidence type="ECO:0000259" key="2">
    <source>
        <dbReference type="PROSITE" id="PS51384"/>
    </source>
</evidence>
<dbReference type="Pfam" id="PF08021">
    <property type="entry name" value="FAD_binding_9"/>
    <property type="match status" value="1"/>
</dbReference>
<dbReference type="CDD" id="cd06193">
    <property type="entry name" value="siderophore_interacting"/>
    <property type="match status" value="1"/>
</dbReference>
<dbReference type="InterPro" id="IPR017927">
    <property type="entry name" value="FAD-bd_FR_type"/>
</dbReference>
<dbReference type="Proteomes" id="UP001549366">
    <property type="component" value="Unassembled WGS sequence"/>
</dbReference>
<keyword evidence="4" id="KW-1185">Reference proteome</keyword>
<evidence type="ECO:0000256" key="1">
    <source>
        <dbReference type="ARBA" id="ARBA00035644"/>
    </source>
</evidence>
<dbReference type="InterPro" id="IPR039374">
    <property type="entry name" value="SIP_fam"/>
</dbReference>
<gene>
    <name evidence="3" type="ORF">V5J35_004141</name>
</gene>
<comment type="similarity">
    <text evidence="1">Belongs to the SIP oxidoreductase family.</text>
</comment>
<name>A0ABV2SMF6_9GAMM</name>
<evidence type="ECO:0000313" key="4">
    <source>
        <dbReference type="Proteomes" id="UP001549366"/>
    </source>
</evidence>
<dbReference type="InterPro" id="IPR013113">
    <property type="entry name" value="SIP_FAD-bd"/>
</dbReference>
<dbReference type="SUPFAM" id="SSF63380">
    <property type="entry name" value="Riboflavin synthase domain-like"/>
    <property type="match status" value="1"/>
</dbReference>
<protein>
    <submittedName>
        <fullName evidence="3">NADPH-dependent ferric siderophore reductase</fullName>
    </submittedName>
</protein>
<dbReference type="PROSITE" id="PS51384">
    <property type="entry name" value="FAD_FR"/>
    <property type="match status" value="1"/>
</dbReference>
<dbReference type="RefSeq" id="WP_354008986.1">
    <property type="nucleotide sequence ID" value="NZ_JBEWTA010000001.1"/>
</dbReference>
<sequence>MAKSNYRKINVISSEQITENMQRVVFNGDDLGDFPHDCASGYIKILFSPDGKALTEKTQVEALSPARPLMRTYSIRAFHPEQQAMTVDFVLHKDSDGPASKWAQSSKSGDSLVIGGPGPVKLVNNEADWFFIVGDMTALPALSCNLEQLPDSAKGYAFIEVMSELDIQDLKAPAGVSISWIINQGLKYPERLLKAVYEAQWLAGKPYIWCACEFNAMRALRMYFKNDRKIESQNMYISSYWKSGNTEDQHKVAKREDTRQA</sequence>
<dbReference type="EMBL" id="JBEWTB010000002">
    <property type="protein sequence ID" value="MET4758949.1"/>
    <property type="molecule type" value="Genomic_DNA"/>
</dbReference>
<dbReference type="Gene3D" id="2.40.30.10">
    <property type="entry name" value="Translation factors"/>
    <property type="match status" value="1"/>
</dbReference>
<dbReference type="InterPro" id="IPR039261">
    <property type="entry name" value="FNR_nucleotide-bd"/>
</dbReference>
<dbReference type="PANTHER" id="PTHR30157:SF0">
    <property type="entry name" value="NADPH-DEPENDENT FERRIC-CHELATE REDUCTASE"/>
    <property type="match status" value="1"/>
</dbReference>
<comment type="caution">
    <text evidence="3">The sequence shown here is derived from an EMBL/GenBank/DDBJ whole genome shotgun (WGS) entry which is preliminary data.</text>
</comment>
<feature type="domain" description="FAD-binding FR-type" evidence="2">
    <location>
        <begin position="4"/>
        <end position="124"/>
    </location>
</feature>
<accession>A0ABV2SMF6</accession>
<proteinExistence type="inferred from homology"/>